<dbReference type="GO" id="GO:0005634">
    <property type="term" value="C:nucleus"/>
    <property type="evidence" value="ECO:0007669"/>
    <property type="project" value="UniProtKB-SubCell"/>
</dbReference>
<evidence type="ECO:0000259" key="3">
    <source>
        <dbReference type="PROSITE" id="PS51029"/>
    </source>
</evidence>
<name>A0A1J1IY23_9DIPT</name>
<keyword evidence="1" id="KW-0539">Nucleus</keyword>
<dbReference type="PROSITE" id="PS51029">
    <property type="entry name" value="MADF"/>
    <property type="match status" value="1"/>
</dbReference>
<evidence type="ECO:0000259" key="4">
    <source>
        <dbReference type="PROSITE" id="PS51031"/>
    </source>
</evidence>
<comment type="subcellular location">
    <subcellularLocation>
        <location evidence="1">Nucleus</location>
    </subcellularLocation>
</comment>
<dbReference type="AlphaFoldDB" id="A0A1J1IY23"/>
<dbReference type="InterPro" id="IPR006578">
    <property type="entry name" value="MADF-dom"/>
</dbReference>
<dbReference type="PANTHER" id="PTHR12243:SF69">
    <property type="entry name" value="SI:CH73-59F11.3"/>
    <property type="match status" value="1"/>
</dbReference>
<dbReference type="SMART" id="SM00595">
    <property type="entry name" value="MADF"/>
    <property type="match status" value="1"/>
</dbReference>
<sequence length="315" mass="35831">MSSLAMFANLDVDKLITDIAARPAIWDKNFNGRQNKGFLEDTWEELAAIHNAPKKIIKAKWKGLRDNFRIQWKMIPRDENDQLLVSPEEFTGTKWQYYRPLLFLADNMGKSRNSYNSHYDDSNYELLHQFEPAIEIPSDDEIGEDTKPELSPKLHQRLMAAVKTQRDPSPPSNPQNLSKSNARPPPKLRAIPQLNLMDVHSILARSAVGQTTISPAPAHMNPQFQNPSSSTPFNGKRRKTDEVTTTGCGASSNDEYPSASSPSGNLPNSSNDDDYHFLMSLQPYLTQFTGPQKLRIRMRIQKLIFKELYQDDIDD</sequence>
<protein>
    <submittedName>
        <fullName evidence="5">CLUMA_CG016298, isoform A</fullName>
    </submittedName>
</protein>
<feature type="region of interest" description="Disordered" evidence="2">
    <location>
        <begin position="213"/>
        <end position="271"/>
    </location>
</feature>
<dbReference type="PANTHER" id="PTHR12243">
    <property type="entry name" value="MADF DOMAIN TRANSCRIPTION FACTOR"/>
    <property type="match status" value="1"/>
</dbReference>
<dbReference type="Pfam" id="PF02944">
    <property type="entry name" value="BESS"/>
    <property type="match status" value="1"/>
</dbReference>
<feature type="domain" description="MADF" evidence="3">
    <location>
        <begin position="14"/>
        <end position="109"/>
    </location>
</feature>
<evidence type="ECO:0000256" key="2">
    <source>
        <dbReference type="SAM" id="MobiDB-lite"/>
    </source>
</evidence>
<accession>A0A1J1IY23</accession>
<dbReference type="GO" id="GO:0006357">
    <property type="term" value="P:regulation of transcription by RNA polymerase II"/>
    <property type="evidence" value="ECO:0007669"/>
    <property type="project" value="TreeGrafter"/>
</dbReference>
<feature type="compositionally biased region" description="Low complexity" evidence="2">
    <location>
        <begin position="257"/>
        <end position="270"/>
    </location>
</feature>
<organism evidence="5 6">
    <name type="scientific">Clunio marinus</name>
    <dbReference type="NCBI Taxonomy" id="568069"/>
    <lineage>
        <taxon>Eukaryota</taxon>
        <taxon>Metazoa</taxon>
        <taxon>Ecdysozoa</taxon>
        <taxon>Arthropoda</taxon>
        <taxon>Hexapoda</taxon>
        <taxon>Insecta</taxon>
        <taxon>Pterygota</taxon>
        <taxon>Neoptera</taxon>
        <taxon>Endopterygota</taxon>
        <taxon>Diptera</taxon>
        <taxon>Nematocera</taxon>
        <taxon>Chironomoidea</taxon>
        <taxon>Chironomidae</taxon>
        <taxon>Clunio</taxon>
    </lineage>
</organism>
<dbReference type="GO" id="GO:0003677">
    <property type="term" value="F:DNA binding"/>
    <property type="evidence" value="ECO:0007669"/>
    <property type="project" value="InterPro"/>
</dbReference>
<dbReference type="GO" id="GO:0005667">
    <property type="term" value="C:transcription regulator complex"/>
    <property type="evidence" value="ECO:0007669"/>
    <property type="project" value="TreeGrafter"/>
</dbReference>
<dbReference type="Pfam" id="PF10545">
    <property type="entry name" value="MADF_DNA_bdg"/>
    <property type="match status" value="1"/>
</dbReference>
<evidence type="ECO:0000313" key="5">
    <source>
        <dbReference type="EMBL" id="CRL03465.1"/>
    </source>
</evidence>
<feature type="region of interest" description="Disordered" evidence="2">
    <location>
        <begin position="161"/>
        <end position="188"/>
    </location>
</feature>
<dbReference type="InterPro" id="IPR004210">
    <property type="entry name" value="BESS_motif"/>
</dbReference>
<evidence type="ECO:0000256" key="1">
    <source>
        <dbReference type="PROSITE-ProRule" id="PRU00371"/>
    </source>
</evidence>
<dbReference type="PROSITE" id="PS51031">
    <property type="entry name" value="BESS"/>
    <property type="match status" value="1"/>
</dbReference>
<dbReference type="InterPro" id="IPR039353">
    <property type="entry name" value="TF_Adf1"/>
</dbReference>
<proteinExistence type="predicted"/>
<feature type="compositionally biased region" description="Polar residues" evidence="2">
    <location>
        <begin position="222"/>
        <end position="233"/>
    </location>
</feature>
<dbReference type="STRING" id="568069.A0A1J1IY23"/>
<dbReference type="Proteomes" id="UP000183832">
    <property type="component" value="Unassembled WGS sequence"/>
</dbReference>
<gene>
    <name evidence="5" type="ORF">CLUMA_CG016298</name>
</gene>
<reference evidence="5 6" key="1">
    <citation type="submission" date="2015-04" db="EMBL/GenBank/DDBJ databases">
        <authorList>
            <person name="Syromyatnikov M.Y."/>
            <person name="Popov V.N."/>
        </authorList>
    </citation>
    <scope>NUCLEOTIDE SEQUENCE [LARGE SCALE GENOMIC DNA]</scope>
</reference>
<feature type="domain" description="BESS" evidence="4">
    <location>
        <begin position="271"/>
        <end position="310"/>
    </location>
</feature>
<evidence type="ECO:0000313" key="6">
    <source>
        <dbReference type="Proteomes" id="UP000183832"/>
    </source>
</evidence>
<feature type="compositionally biased region" description="Polar residues" evidence="2">
    <location>
        <begin position="243"/>
        <end position="255"/>
    </location>
</feature>
<dbReference type="EMBL" id="CVRI01000059">
    <property type="protein sequence ID" value="CRL03465.1"/>
    <property type="molecule type" value="Genomic_DNA"/>
</dbReference>
<dbReference type="OrthoDB" id="6487365at2759"/>
<keyword evidence="6" id="KW-1185">Reference proteome</keyword>